<sequence>MKQQETRKVYFPETTPPESHSRSGDAQQAESIYYREMATTVEIVSRQQWGAAAPKQVPEKFSCAQRVIIHHTDTPSCSSRSECVSRVASIQRGHMTEKKWDDIGYNFLVAADGTVFEGRGWGAVGAHAKGNNHDSLGIAFLGNFKSEAPSCEALASVKQLLQSGVSQGFIKPQFGLCGHRDVGDTECPGAKLYGVLQQLKST</sequence>
<evidence type="ECO:0000256" key="3">
    <source>
        <dbReference type="ARBA" id="ARBA00022729"/>
    </source>
</evidence>
<comment type="caution">
    <text evidence="11">The sequence shown here is derived from an EMBL/GenBank/DDBJ whole genome shotgun (WGS) entry which is preliminary data.</text>
</comment>
<evidence type="ECO:0000256" key="4">
    <source>
        <dbReference type="ARBA" id="ARBA00022859"/>
    </source>
</evidence>
<dbReference type="Proteomes" id="UP001335648">
    <property type="component" value="Unassembled WGS sequence"/>
</dbReference>
<comment type="function">
    <text evidence="6">Innate immunity protein that plays several important functions in antimicrobial and antitumor defense systems.</text>
</comment>
<dbReference type="PANTHER" id="PTHR11022">
    <property type="entry name" value="PEPTIDOGLYCAN RECOGNITION PROTEIN"/>
    <property type="match status" value="1"/>
</dbReference>
<dbReference type="SMART" id="SM00701">
    <property type="entry name" value="PGRP"/>
    <property type="match status" value="1"/>
</dbReference>
<dbReference type="InterPro" id="IPR002502">
    <property type="entry name" value="Amidase_domain"/>
</dbReference>
<keyword evidence="3" id="KW-0732">Signal</keyword>
<organism evidence="11 12">
    <name type="scientific">Champsocephalus esox</name>
    <name type="common">pike icefish</name>
    <dbReference type="NCBI Taxonomy" id="159716"/>
    <lineage>
        <taxon>Eukaryota</taxon>
        <taxon>Metazoa</taxon>
        <taxon>Chordata</taxon>
        <taxon>Craniata</taxon>
        <taxon>Vertebrata</taxon>
        <taxon>Euteleostomi</taxon>
        <taxon>Actinopterygii</taxon>
        <taxon>Neopterygii</taxon>
        <taxon>Teleostei</taxon>
        <taxon>Neoteleostei</taxon>
        <taxon>Acanthomorphata</taxon>
        <taxon>Eupercaria</taxon>
        <taxon>Perciformes</taxon>
        <taxon>Notothenioidei</taxon>
        <taxon>Channichthyidae</taxon>
        <taxon>Champsocephalus</taxon>
    </lineage>
</organism>
<dbReference type="Pfam" id="PF01510">
    <property type="entry name" value="Amidase_2"/>
    <property type="match status" value="1"/>
</dbReference>
<evidence type="ECO:0000256" key="1">
    <source>
        <dbReference type="ARBA" id="ARBA00007553"/>
    </source>
</evidence>
<dbReference type="EMBL" id="JAULUE010002050">
    <property type="protein sequence ID" value="KAK5904406.1"/>
    <property type="molecule type" value="Genomic_DNA"/>
</dbReference>
<evidence type="ECO:0000256" key="7">
    <source>
        <dbReference type="PIRSR" id="PIRSR037945-1"/>
    </source>
</evidence>
<dbReference type="CDD" id="cd06583">
    <property type="entry name" value="PGRP"/>
    <property type="match status" value="1"/>
</dbReference>
<evidence type="ECO:0000256" key="5">
    <source>
        <dbReference type="ARBA" id="ARBA00023157"/>
    </source>
</evidence>
<evidence type="ECO:0000256" key="6">
    <source>
        <dbReference type="PIRNR" id="PIRNR037945"/>
    </source>
</evidence>
<evidence type="ECO:0000313" key="12">
    <source>
        <dbReference type="Proteomes" id="UP001335648"/>
    </source>
</evidence>
<name>A0AAN8CIB1_9TELE</name>
<keyword evidence="2 6" id="KW-0399">Innate immunity</keyword>
<dbReference type="GO" id="GO:0008745">
    <property type="term" value="F:N-acetylmuramoyl-L-alanine amidase activity"/>
    <property type="evidence" value="ECO:0007669"/>
    <property type="project" value="InterPro"/>
</dbReference>
<dbReference type="PIRSF" id="PIRSF037945">
    <property type="entry name" value="PGRPs"/>
    <property type="match status" value="1"/>
</dbReference>
<dbReference type="Gene3D" id="3.40.80.10">
    <property type="entry name" value="Peptidoglycan recognition protein-like"/>
    <property type="match status" value="1"/>
</dbReference>
<dbReference type="InterPro" id="IPR036505">
    <property type="entry name" value="Amidase/PGRP_sf"/>
</dbReference>
<keyword evidence="4 6" id="KW-0391">Immunity</keyword>
<feature type="compositionally biased region" description="Basic and acidic residues" evidence="8">
    <location>
        <begin position="1"/>
        <end position="10"/>
    </location>
</feature>
<dbReference type="PANTHER" id="PTHR11022:SF12">
    <property type="entry name" value="PEPTIDOGLYCAN RECOGNITION PROTEIN 3"/>
    <property type="match status" value="1"/>
</dbReference>
<evidence type="ECO:0000256" key="2">
    <source>
        <dbReference type="ARBA" id="ARBA00022588"/>
    </source>
</evidence>
<dbReference type="GO" id="GO:0045087">
    <property type="term" value="P:innate immune response"/>
    <property type="evidence" value="ECO:0007669"/>
    <property type="project" value="UniProtKB-KW"/>
</dbReference>
<evidence type="ECO:0000256" key="8">
    <source>
        <dbReference type="SAM" id="MobiDB-lite"/>
    </source>
</evidence>
<dbReference type="GO" id="GO:0008270">
    <property type="term" value="F:zinc ion binding"/>
    <property type="evidence" value="ECO:0007669"/>
    <property type="project" value="InterPro"/>
</dbReference>
<reference evidence="11 12" key="1">
    <citation type="journal article" date="2023" name="Mol. Biol. Evol.">
        <title>Genomics of Secondarily Temperate Adaptation in the Only Non-Antarctic Icefish.</title>
        <authorList>
            <person name="Rivera-Colon A.G."/>
            <person name="Rayamajhi N."/>
            <person name="Minhas B.F."/>
            <person name="Madrigal G."/>
            <person name="Bilyk K.T."/>
            <person name="Yoon V."/>
            <person name="Hune M."/>
            <person name="Gregory S."/>
            <person name="Cheng C.H.C."/>
            <person name="Catchen J.M."/>
        </authorList>
    </citation>
    <scope>NUCLEOTIDE SEQUENCE [LARGE SCALE GENOMIC DNA]</scope>
    <source>
        <strain evidence="11">JC2023a</strain>
    </source>
</reference>
<dbReference type="SMART" id="SM00644">
    <property type="entry name" value="Ami_2"/>
    <property type="match status" value="1"/>
</dbReference>
<evidence type="ECO:0000313" key="11">
    <source>
        <dbReference type="EMBL" id="KAK5904406.1"/>
    </source>
</evidence>
<dbReference type="InterPro" id="IPR006619">
    <property type="entry name" value="PGRP_domain_met/bac"/>
</dbReference>
<dbReference type="InterPro" id="IPR017331">
    <property type="entry name" value="Peptidoglycan_recognition"/>
</dbReference>
<evidence type="ECO:0000259" key="9">
    <source>
        <dbReference type="SMART" id="SM00644"/>
    </source>
</evidence>
<feature type="region of interest" description="Disordered" evidence="8">
    <location>
        <begin position="1"/>
        <end position="28"/>
    </location>
</feature>
<dbReference type="GO" id="GO:0009253">
    <property type="term" value="P:peptidoglycan catabolic process"/>
    <property type="evidence" value="ECO:0007669"/>
    <property type="project" value="InterPro"/>
</dbReference>
<dbReference type="InterPro" id="IPR015510">
    <property type="entry name" value="PGRP"/>
</dbReference>
<dbReference type="FunFam" id="3.40.80.10:FF:000001">
    <property type="entry name" value="Peptidoglycan recognition protein 1"/>
    <property type="match status" value="1"/>
</dbReference>
<feature type="domain" description="Peptidoglycan recognition protein family" evidence="10">
    <location>
        <begin position="41"/>
        <end position="183"/>
    </location>
</feature>
<keyword evidence="12" id="KW-1185">Reference proteome</keyword>
<evidence type="ECO:0000259" key="10">
    <source>
        <dbReference type="SMART" id="SM00701"/>
    </source>
</evidence>
<accession>A0AAN8CIB1</accession>
<proteinExistence type="inferred from homology"/>
<protein>
    <recommendedName>
        <fullName evidence="6">Peptidoglycan-recognition protein</fullName>
    </recommendedName>
</protein>
<feature type="domain" description="N-acetylmuramoyl-L-alanine amidase" evidence="9">
    <location>
        <begin position="52"/>
        <end position="189"/>
    </location>
</feature>
<gene>
    <name evidence="11" type="ORF">CesoFtcFv8_005977</name>
</gene>
<dbReference type="SUPFAM" id="SSF55846">
    <property type="entry name" value="N-acetylmuramoyl-L-alanine amidase-like"/>
    <property type="match status" value="1"/>
</dbReference>
<feature type="disulfide bond" evidence="7">
    <location>
        <begin position="77"/>
        <end position="83"/>
    </location>
</feature>
<comment type="similarity">
    <text evidence="1 6">Belongs to the N-acetylmuramoyl-L-alanine amidase 2 family.</text>
</comment>
<dbReference type="AlphaFoldDB" id="A0AAN8CIB1"/>
<dbReference type="GO" id="GO:0042834">
    <property type="term" value="F:peptidoglycan binding"/>
    <property type="evidence" value="ECO:0007669"/>
    <property type="project" value="InterPro"/>
</dbReference>
<keyword evidence="5" id="KW-1015">Disulfide bond</keyword>